<gene>
    <name evidence="2" type="ORF">SAMN05443575_2300</name>
</gene>
<dbReference type="STRING" id="1206085.SAMN05443575_2300"/>
<organism evidence="2 3">
    <name type="scientific">Jatrophihabitans endophyticus</name>
    <dbReference type="NCBI Taxonomy" id="1206085"/>
    <lineage>
        <taxon>Bacteria</taxon>
        <taxon>Bacillati</taxon>
        <taxon>Actinomycetota</taxon>
        <taxon>Actinomycetes</taxon>
        <taxon>Jatrophihabitantales</taxon>
        <taxon>Jatrophihabitantaceae</taxon>
        <taxon>Jatrophihabitans</taxon>
    </lineage>
</organism>
<sequence>MSLFRRKTRPGVQRTGSSEDTEHLAGFLRSRSGVEAYVEPRTSVTDTTIVLVAADGEWTRRRVNGPQGAATFAKKHGVPLYDAAVVGYPQRMREWNRRQQDR</sequence>
<reference evidence="3" key="1">
    <citation type="submission" date="2016-11" db="EMBL/GenBank/DDBJ databases">
        <authorList>
            <person name="Varghese N."/>
            <person name="Submissions S."/>
        </authorList>
    </citation>
    <scope>NUCLEOTIDE SEQUENCE [LARGE SCALE GENOMIC DNA]</scope>
    <source>
        <strain evidence="3">DSM 45627</strain>
    </source>
</reference>
<name>A0A1M5KZ10_9ACTN</name>
<dbReference type="EMBL" id="FQVU01000003">
    <property type="protein sequence ID" value="SHG57910.1"/>
    <property type="molecule type" value="Genomic_DNA"/>
</dbReference>
<proteinExistence type="predicted"/>
<dbReference type="Proteomes" id="UP000186132">
    <property type="component" value="Unassembled WGS sequence"/>
</dbReference>
<evidence type="ECO:0000313" key="2">
    <source>
        <dbReference type="EMBL" id="SHG57910.1"/>
    </source>
</evidence>
<evidence type="ECO:0000313" key="3">
    <source>
        <dbReference type="Proteomes" id="UP000186132"/>
    </source>
</evidence>
<dbReference type="RefSeq" id="WP_073390276.1">
    <property type="nucleotide sequence ID" value="NZ_FQVU01000003.1"/>
</dbReference>
<accession>A0A1M5KZ10</accession>
<feature type="region of interest" description="Disordered" evidence="1">
    <location>
        <begin position="1"/>
        <end position="24"/>
    </location>
</feature>
<keyword evidence="3" id="KW-1185">Reference proteome</keyword>
<evidence type="ECO:0000256" key="1">
    <source>
        <dbReference type="SAM" id="MobiDB-lite"/>
    </source>
</evidence>
<protein>
    <submittedName>
        <fullName evidence="2">Uncharacterized protein</fullName>
    </submittedName>
</protein>
<dbReference type="AlphaFoldDB" id="A0A1M5KZ10"/>